<keyword evidence="1" id="KW-0620">Polyamine biosynthesis</keyword>
<evidence type="ECO:0000313" key="3">
    <source>
        <dbReference type="Proteomes" id="UP000255024"/>
    </source>
</evidence>
<dbReference type="PANTHER" id="PTHR43317">
    <property type="entry name" value="THERMOSPERMINE SYNTHASE ACAULIS5"/>
    <property type="match status" value="1"/>
</dbReference>
<organism evidence="2 3">
    <name type="scientific">Myroides odoratus</name>
    <name type="common">Flavobacterium odoratum</name>
    <dbReference type="NCBI Taxonomy" id="256"/>
    <lineage>
        <taxon>Bacteria</taxon>
        <taxon>Pseudomonadati</taxon>
        <taxon>Bacteroidota</taxon>
        <taxon>Flavobacteriia</taxon>
        <taxon>Flavobacteriales</taxon>
        <taxon>Flavobacteriaceae</taxon>
        <taxon>Myroides</taxon>
    </lineage>
</organism>
<accession>A0A378RKY6</accession>
<dbReference type="InterPro" id="IPR029063">
    <property type="entry name" value="SAM-dependent_MTases_sf"/>
</dbReference>
<keyword evidence="3" id="KW-1185">Reference proteome</keyword>
<dbReference type="PANTHER" id="PTHR43317:SF1">
    <property type="entry name" value="THERMOSPERMINE SYNTHASE ACAULIS5"/>
    <property type="match status" value="1"/>
</dbReference>
<proteinExistence type="predicted"/>
<dbReference type="RefSeq" id="WP_115090550.1">
    <property type="nucleotide sequence ID" value="NZ_CP068107.1"/>
</dbReference>
<evidence type="ECO:0000256" key="1">
    <source>
        <dbReference type="ARBA" id="ARBA00023115"/>
    </source>
</evidence>
<gene>
    <name evidence="2" type="ORF">NCTC11179_01191</name>
</gene>
<evidence type="ECO:0000313" key="2">
    <source>
        <dbReference type="EMBL" id="STZ27655.1"/>
    </source>
</evidence>
<dbReference type="SUPFAM" id="SSF53335">
    <property type="entry name" value="S-adenosyl-L-methionine-dependent methyltransferases"/>
    <property type="match status" value="1"/>
</dbReference>
<protein>
    <submittedName>
        <fullName evidence="2">Spermidine synthase</fullName>
    </submittedName>
</protein>
<dbReference type="Pfam" id="PF01564">
    <property type="entry name" value="Spermine_synth"/>
    <property type="match status" value="1"/>
</dbReference>
<dbReference type="GO" id="GO:0006596">
    <property type="term" value="P:polyamine biosynthetic process"/>
    <property type="evidence" value="ECO:0007669"/>
    <property type="project" value="UniProtKB-KW"/>
</dbReference>
<dbReference type="NCBIfam" id="NF037959">
    <property type="entry name" value="MFS_SpdSyn"/>
    <property type="match status" value="1"/>
</dbReference>
<dbReference type="AlphaFoldDB" id="A0A378RKY6"/>
<dbReference type="EMBL" id="UGQL01000001">
    <property type="protein sequence ID" value="STZ27655.1"/>
    <property type="molecule type" value="Genomic_DNA"/>
</dbReference>
<reference evidence="2 3" key="1">
    <citation type="submission" date="2018-06" db="EMBL/GenBank/DDBJ databases">
        <authorList>
            <consortium name="Pathogen Informatics"/>
            <person name="Doyle S."/>
        </authorList>
    </citation>
    <scope>NUCLEOTIDE SEQUENCE [LARGE SCALE GENOMIC DNA]</scope>
    <source>
        <strain evidence="2 3">NCTC11179</strain>
    </source>
</reference>
<dbReference type="Gene3D" id="3.40.50.150">
    <property type="entry name" value="Vaccinia Virus protein VP39"/>
    <property type="match status" value="1"/>
</dbReference>
<name>A0A378RKY6_MYROD</name>
<sequence length="222" mass="25949">MLKKWLSYVTPIPVKKITSKINHKLEITWQNGQLVLDTKNTNYSYGQLEQVFKRAFKFIGYPKIKPMQQVLNLGLGAGSTVHLLRNDINFTGSMTSIELDEAIIYVARKYFNLDRYQANHQIIQMDAFEYVLTCQEQYDLIVIDIFQDSHMPSFLFERYFVNHLKQLLALDGFIIFNTIVLTPEDEQRNQAFKALFDATHFSVRFMPTTLEHNSIITIKRLA</sequence>
<dbReference type="Proteomes" id="UP000255024">
    <property type="component" value="Unassembled WGS sequence"/>
</dbReference>